<dbReference type="NCBIfam" id="TIGR01764">
    <property type="entry name" value="excise"/>
    <property type="match status" value="1"/>
</dbReference>
<evidence type="ECO:0000259" key="2">
    <source>
        <dbReference type="Pfam" id="PF12728"/>
    </source>
</evidence>
<evidence type="ECO:0000313" key="4">
    <source>
        <dbReference type="Proteomes" id="UP000053900"/>
    </source>
</evidence>
<proteinExistence type="predicted"/>
<evidence type="ECO:0000313" key="3">
    <source>
        <dbReference type="EMBL" id="KND21544.1"/>
    </source>
</evidence>
<dbReference type="EMBL" id="LGSW01000008">
    <property type="protein sequence ID" value="KND21544.1"/>
    <property type="molecule type" value="Genomic_DNA"/>
</dbReference>
<dbReference type="InterPro" id="IPR010093">
    <property type="entry name" value="SinI_DNA-bd"/>
</dbReference>
<evidence type="ECO:0000256" key="1">
    <source>
        <dbReference type="SAM" id="MobiDB-lite"/>
    </source>
</evidence>
<keyword evidence="4" id="KW-1185">Reference proteome</keyword>
<gene>
    <name evidence="3" type="ORF">AFK20_09230</name>
</gene>
<protein>
    <recommendedName>
        <fullName evidence="2">Helix-turn-helix domain-containing protein</fullName>
    </recommendedName>
</protein>
<dbReference type="InterPro" id="IPR041657">
    <property type="entry name" value="HTH_17"/>
</dbReference>
<comment type="caution">
    <text evidence="3">The sequence shown here is derived from an EMBL/GenBank/DDBJ whole genome shotgun (WGS) entry which is preliminary data.</text>
</comment>
<feature type="domain" description="Helix-turn-helix" evidence="2">
    <location>
        <begin position="38"/>
        <end position="81"/>
    </location>
</feature>
<feature type="region of interest" description="Disordered" evidence="1">
    <location>
        <begin position="1"/>
        <end position="30"/>
    </location>
</feature>
<accession>A0ABR5IKE0</accession>
<organism evidence="3 4">
    <name type="scientific">Enhydrobacter aerosaccus</name>
    <dbReference type="NCBI Taxonomy" id="225324"/>
    <lineage>
        <taxon>Bacteria</taxon>
        <taxon>Pseudomonadati</taxon>
        <taxon>Pseudomonadota</taxon>
        <taxon>Alphaproteobacteria</taxon>
        <taxon>Hyphomicrobiales</taxon>
        <taxon>Enhydrobacter</taxon>
    </lineage>
</organism>
<reference evidence="3 4" key="1">
    <citation type="submission" date="2015-07" db="EMBL/GenBank/DDBJ databases">
        <title>Draft genome of Enhydrobacter aerosaccus.</title>
        <authorList>
            <person name="Wang X."/>
        </authorList>
    </citation>
    <scope>NUCLEOTIDE SEQUENCE [LARGE SCALE GENOMIC DNA]</scope>
    <source>
        <strain evidence="3 4">CGMCC9176</strain>
    </source>
</reference>
<dbReference type="Proteomes" id="UP000053900">
    <property type="component" value="Unassembled WGS sequence"/>
</dbReference>
<sequence>MTYQTTPATVESPTVNDTPATDQPKKLPNDGYTRLMPLADYLGVHHHTIRRWIKTNKMPQPKHINGLMLFENSKIHDWLKSETA</sequence>
<feature type="compositionally biased region" description="Polar residues" evidence="1">
    <location>
        <begin position="1"/>
        <end position="21"/>
    </location>
</feature>
<dbReference type="Gene3D" id="1.10.1660.10">
    <property type="match status" value="1"/>
</dbReference>
<name>A0ABR5IKE0_9HYPH</name>
<dbReference type="InterPro" id="IPR009061">
    <property type="entry name" value="DNA-bd_dom_put_sf"/>
</dbReference>
<dbReference type="Pfam" id="PF12728">
    <property type="entry name" value="HTH_17"/>
    <property type="match status" value="1"/>
</dbReference>
<dbReference type="SUPFAM" id="SSF46955">
    <property type="entry name" value="Putative DNA-binding domain"/>
    <property type="match status" value="1"/>
</dbReference>